<comment type="caution">
    <text evidence="6">The sequence shown here is derived from an EMBL/GenBank/DDBJ whole genome shotgun (WGS) entry which is preliminary data.</text>
</comment>
<dbReference type="EMBL" id="JBFOLK010000003">
    <property type="protein sequence ID" value="KAL2524666.1"/>
    <property type="molecule type" value="Genomic_DNA"/>
</dbReference>
<organism evidence="6 7">
    <name type="scientific">Abeliophyllum distichum</name>
    <dbReference type="NCBI Taxonomy" id="126358"/>
    <lineage>
        <taxon>Eukaryota</taxon>
        <taxon>Viridiplantae</taxon>
        <taxon>Streptophyta</taxon>
        <taxon>Embryophyta</taxon>
        <taxon>Tracheophyta</taxon>
        <taxon>Spermatophyta</taxon>
        <taxon>Magnoliopsida</taxon>
        <taxon>eudicotyledons</taxon>
        <taxon>Gunneridae</taxon>
        <taxon>Pentapetalae</taxon>
        <taxon>asterids</taxon>
        <taxon>lamiids</taxon>
        <taxon>Lamiales</taxon>
        <taxon>Oleaceae</taxon>
        <taxon>Forsythieae</taxon>
        <taxon>Abeliophyllum</taxon>
    </lineage>
</organism>
<dbReference type="InterPro" id="IPR029044">
    <property type="entry name" value="Nucleotide-diphossugar_trans"/>
</dbReference>
<accession>A0ABD1UI03</accession>
<keyword evidence="4" id="KW-0808">Transferase</keyword>
<protein>
    <submittedName>
        <fullName evidence="6">Galacturonosyltransferase 15</fullName>
    </submittedName>
</protein>
<comment type="pathway">
    <text evidence="1">Glycan metabolism; pectin biosynthesis.</text>
</comment>
<feature type="transmembrane region" description="Helical" evidence="5">
    <location>
        <begin position="617"/>
        <end position="640"/>
    </location>
</feature>
<evidence type="ECO:0000256" key="1">
    <source>
        <dbReference type="ARBA" id="ARBA00004877"/>
    </source>
</evidence>
<keyword evidence="5" id="KW-0472">Membrane</keyword>
<evidence type="ECO:0000256" key="2">
    <source>
        <dbReference type="ARBA" id="ARBA00006351"/>
    </source>
</evidence>
<sequence>MKFYVSTTRLKRVSIPGAAASGGGGGGRFWQVMKGKISPQTAVNRRICHRTVVMPAILLLGLLLPFLFVRIAFLVLESATVCSSSIECMKWKFFGGSNATLLREELTRALLEATNSIDDESGIATVEGSNSLLSFEDLVRDMMSNRQDIKTFAFKTKAIILNMEHMVQMAKRRESIYWHLASHGVPRCIHCLSLKLAEEYAVNAVARSCLPPLEFVSCLTDPSFHHVVLLTDNVLAASVVISSTINTSLNPEKLVFHVVTDKKTYTAMHAWFAVNTIDSAVVEVKGLHQYDWSHEINVGVKEMLEIHHQIRNNIYRKLKEEDLEYEEENDHKLEVLSPSCISLLNHLRVYLPELFPDLNKVVFLDDDIVVQHDLSSLWDLDLNEKVVGAVFDSWCGHDCCPGRKYKDYFNFSNPVISSNLDYDRCGWLYGMNVFDLQMWRKTNITAVYHQWLKLSLNSGFILWHPGALPPALIAFEGYVHRIDPSWHVAGLGFQYPQVDKYTLEAAAVIHFSGPAKPWLEIGDPEKEREKKRKKKKHFLARKVSYREMGMLGAIARHLDALVGPGVMLLYPLYASMRAIESPSTLDDQQWLTYWILYSLTTLFELSCWKVLQWFPFWTYIKLVFCMWLVLPVFNGAAYIYENYVRKYFKVGSYVSPNYPEAQRRVLQMMSLDARKSVEKYIEKFGPDAFDRVVKVAEKEAKKH</sequence>
<dbReference type="InterPro" id="IPR002495">
    <property type="entry name" value="Glyco_trans_8"/>
</dbReference>
<evidence type="ECO:0000256" key="5">
    <source>
        <dbReference type="SAM" id="Phobius"/>
    </source>
</evidence>
<dbReference type="InterPro" id="IPR004345">
    <property type="entry name" value="TB2_DP1_HVA22"/>
</dbReference>
<dbReference type="Pfam" id="PF01501">
    <property type="entry name" value="Glyco_transf_8"/>
    <property type="match status" value="1"/>
</dbReference>
<comment type="similarity">
    <text evidence="2">Belongs to the glycosyltransferase 8 family.</text>
</comment>
<evidence type="ECO:0000313" key="6">
    <source>
        <dbReference type="EMBL" id="KAL2524666.1"/>
    </source>
</evidence>
<gene>
    <name evidence="6" type="ORF">Adt_09720</name>
</gene>
<dbReference type="Pfam" id="PF03134">
    <property type="entry name" value="TB2_DP1_HVA22"/>
    <property type="match status" value="1"/>
</dbReference>
<dbReference type="Proteomes" id="UP001604336">
    <property type="component" value="Unassembled WGS sequence"/>
</dbReference>
<dbReference type="AlphaFoldDB" id="A0ABD1UI03"/>
<evidence type="ECO:0000313" key="7">
    <source>
        <dbReference type="Proteomes" id="UP001604336"/>
    </source>
</evidence>
<keyword evidence="7" id="KW-1185">Reference proteome</keyword>
<dbReference type="PANTHER" id="PTHR32116:SF30">
    <property type="entry name" value="GALACTURONOSYLTRANSFERASE 15-RELATED"/>
    <property type="match status" value="1"/>
</dbReference>
<proteinExistence type="inferred from homology"/>
<keyword evidence="3" id="KW-0328">Glycosyltransferase</keyword>
<dbReference type="PANTHER" id="PTHR32116">
    <property type="entry name" value="GALACTURONOSYLTRANSFERASE 4-RELATED"/>
    <property type="match status" value="1"/>
</dbReference>
<evidence type="ECO:0000256" key="3">
    <source>
        <dbReference type="ARBA" id="ARBA00022676"/>
    </source>
</evidence>
<dbReference type="SUPFAM" id="SSF53448">
    <property type="entry name" value="Nucleotide-diphospho-sugar transferases"/>
    <property type="match status" value="1"/>
</dbReference>
<keyword evidence="5" id="KW-0812">Transmembrane</keyword>
<dbReference type="Gene3D" id="3.90.550.10">
    <property type="entry name" value="Spore Coat Polysaccharide Biosynthesis Protein SpsA, Chain A"/>
    <property type="match status" value="1"/>
</dbReference>
<dbReference type="GO" id="GO:0016757">
    <property type="term" value="F:glycosyltransferase activity"/>
    <property type="evidence" value="ECO:0007669"/>
    <property type="project" value="UniProtKB-KW"/>
</dbReference>
<name>A0ABD1UI03_9LAMI</name>
<reference evidence="7" key="1">
    <citation type="submission" date="2024-07" db="EMBL/GenBank/DDBJ databases">
        <title>Two chromosome-level genome assemblies of Korean endemic species Abeliophyllum distichum and Forsythia ovata (Oleaceae).</title>
        <authorList>
            <person name="Jang H."/>
        </authorList>
    </citation>
    <scope>NUCLEOTIDE SEQUENCE [LARGE SCALE GENOMIC DNA]</scope>
</reference>
<evidence type="ECO:0000256" key="4">
    <source>
        <dbReference type="ARBA" id="ARBA00022679"/>
    </source>
</evidence>
<dbReference type="InterPro" id="IPR029993">
    <property type="entry name" value="GAUT"/>
</dbReference>
<feature type="transmembrane region" description="Helical" evidence="5">
    <location>
        <begin position="52"/>
        <end position="76"/>
    </location>
</feature>
<keyword evidence="5" id="KW-1133">Transmembrane helix</keyword>